<feature type="region of interest" description="Disordered" evidence="1">
    <location>
        <begin position="263"/>
        <end position="302"/>
    </location>
</feature>
<evidence type="ECO:0000313" key="4">
    <source>
        <dbReference type="Ensembl" id="ENSELUP00000011908.3"/>
    </source>
</evidence>
<evidence type="ECO:0000256" key="2">
    <source>
        <dbReference type="SAM" id="Phobius"/>
    </source>
</evidence>
<dbReference type="PANTHER" id="PTHR11422:SF10">
    <property type="entry name" value="IG-LIKE DOMAIN-CONTAINING PROTEIN"/>
    <property type="match status" value="1"/>
</dbReference>
<reference evidence="4" key="3">
    <citation type="submission" date="2025-08" db="UniProtKB">
        <authorList>
            <consortium name="Ensembl"/>
        </authorList>
    </citation>
    <scope>IDENTIFICATION</scope>
</reference>
<dbReference type="SMART" id="SM00409">
    <property type="entry name" value="IG"/>
    <property type="match status" value="2"/>
</dbReference>
<dbReference type="Ensembl" id="ENSELUT00000020065.3">
    <property type="protein sequence ID" value="ENSELUP00000011908.3"/>
    <property type="gene ID" value="ENSELUG00000000450.3"/>
</dbReference>
<dbReference type="STRING" id="8010.ENSELUP00000011908"/>
<keyword evidence="5" id="KW-1185">Reference proteome</keyword>
<feature type="domain" description="Ig-like" evidence="3">
    <location>
        <begin position="29"/>
        <end position="98"/>
    </location>
</feature>
<dbReference type="Pfam" id="PF07686">
    <property type="entry name" value="V-set"/>
    <property type="match status" value="1"/>
</dbReference>
<feature type="compositionally biased region" description="Polar residues" evidence="1">
    <location>
        <begin position="263"/>
        <end position="274"/>
    </location>
</feature>
<keyword evidence="2" id="KW-0472">Membrane</keyword>
<keyword evidence="2" id="KW-1133">Transmembrane helix</keyword>
<feature type="domain" description="Ig-like" evidence="3">
    <location>
        <begin position="119"/>
        <end position="218"/>
    </location>
</feature>
<reference evidence="4" key="2">
    <citation type="submission" date="2020-02" db="EMBL/GenBank/DDBJ databases">
        <title>Esox lucius (northern pike) genome, fEsoLuc1, primary haplotype.</title>
        <authorList>
            <person name="Myers G."/>
            <person name="Karagic N."/>
            <person name="Meyer A."/>
            <person name="Pippel M."/>
            <person name="Reichard M."/>
            <person name="Winkler S."/>
            <person name="Tracey A."/>
            <person name="Sims Y."/>
            <person name="Howe K."/>
            <person name="Rhie A."/>
            <person name="Formenti G."/>
            <person name="Durbin R."/>
            <person name="Fedrigo O."/>
            <person name="Jarvis E.D."/>
        </authorList>
    </citation>
    <scope>NUCLEOTIDE SEQUENCE [LARGE SCALE GENOMIC DNA]</scope>
</reference>
<dbReference type="AlphaFoldDB" id="A0A3P8Y5J9"/>
<evidence type="ECO:0000256" key="1">
    <source>
        <dbReference type="SAM" id="MobiDB-lite"/>
    </source>
</evidence>
<dbReference type="InterPro" id="IPR003599">
    <property type="entry name" value="Ig_sub"/>
</dbReference>
<dbReference type="GeneTree" id="ENSGT00990000205287"/>
<dbReference type="Gene3D" id="2.60.40.10">
    <property type="entry name" value="Immunoglobulins"/>
    <property type="match status" value="2"/>
</dbReference>
<dbReference type="PROSITE" id="PS50835">
    <property type="entry name" value="IG_LIKE"/>
    <property type="match status" value="2"/>
</dbReference>
<dbReference type="InParanoid" id="A0A3P8Y5J9"/>
<dbReference type="InterPro" id="IPR036179">
    <property type="entry name" value="Ig-like_dom_sf"/>
</dbReference>
<feature type="transmembrane region" description="Helical" evidence="2">
    <location>
        <begin position="233"/>
        <end position="254"/>
    </location>
</feature>
<dbReference type="InterPro" id="IPR013783">
    <property type="entry name" value="Ig-like_fold"/>
</dbReference>
<proteinExistence type="predicted"/>
<feature type="compositionally biased region" description="Basic and acidic residues" evidence="1">
    <location>
        <begin position="288"/>
        <end position="302"/>
    </location>
</feature>
<accession>A0A3P8Y5J9</accession>
<evidence type="ECO:0000259" key="3">
    <source>
        <dbReference type="PROSITE" id="PS50835"/>
    </source>
</evidence>
<keyword evidence="2" id="KW-0812">Transmembrane</keyword>
<sequence length="302" mass="34199">MELASGCHVIQTHLLICSAASSYVGLTVGEEAVLPCFNHGDPNGTETKWKTKQITISWDSNQLTSRWNQMYMSDGRSSGNFSLIFTSLMLNHSGWYDCYEQLQPGKNKLINAYELRVCPKSEPLTEFFLEGEEVVLSCNSNLTDNVMWYRQTAQVNDVILNTRSIKTANYPKDLDGRINASDPPTFLVLFNLSLADRGEYWCAVFYKGVCVSVTKTVLVEWDPFGINSMFYRVYSSLMGCALLGMVCVLITVNLKTRRRDQASLNSRKTAAQTLRQKRNGVEEEGEEINEKRGQMKESKEEK</sequence>
<reference evidence="5" key="1">
    <citation type="journal article" date="2014" name="PLoS ONE">
        <title>The genome and linkage map of the northern pike (Esox lucius): conserved synteny revealed between the salmonid sister group and the Neoteleostei.</title>
        <authorList>
            <person name="Rondeau E.B."/>
            <person name="Minkley D.R."/>
            <person name="Leong J.S."/>
            <person name="Messmer A.M."/>
            <person name="Jantzen J.R."/>
            <person name="von Schalburg K.R."/>
            <person name="Lemon C."/>
            <person name="Bird N.H."/>
            <person name="Koop B.F."/>
        </authorList>
    </citation>
    <scope>NUCLEOTIDE SEQUENCE</scope>
</reference>
<dbReference type="Proteomes" id="UP000265140">
    <property type="component" value="Chromosome 11"/>
</dbReference>
<dbReference type="Bgee" id="ENSELUG00000000450">
    <property type="expression patterns" value="Expressed in nose"/>
</dbReference>
<evidence type="ECO:0000313" key="5">
    <source>
        <dbReference type="Proteomes" id="UP000265140"/>
    </source>
</evidence>
<dbReference type="PANTHER" id="PTHR11422">
    <property type="entry name" value="T-CELL SURFACE GLYCOPROTEIN CD4"/>
    <property type="match status" value="1"/>
</dbReference>
<dbReference type="InterPro" id="IPR007110">
    <property type="entry name" value="Ig-like_dom"/>
</dbReference>
<organism evidence="4 5">
    <name type="scientific">Esox lucius</name>
    <name type="common">Northern pike</name>
    <dbReference type="NCBI Taxonomy" id="8010"/>
    <lineage>
        <taxon>Eukaryota</taxon>
        <taxon>Metazoa</taxon>
        <taxon>Chordata</taxon>
        <taxon>Craniata</taxon>
        <taxon>Vertebrata</taxon>
        <taxon>Euteleostomi</taxon>
        <taxon>Actinopterygii</taxon>
        <taxon>Neopterygii</taxon>
        <taxon>Teleostei</taxon>
        <taxon>Protacanthopterygii</taxon>
        <taxon>Esociformes</taxon>
        <taxon>Esocidae</taxon>
        <taxon>Esox</taxon>
    </lineage>
</organism>
<name>A0A3P8Y5J9_ESOLU</name>
<reference evidence="4" key="4">
    <citation type="submission" date="2025-09" db="UniProtKB">
        <authorList>
            <consortium name="Ensembl"/>
        </authorList>
    </citation>
    <scope>IDENTIFICATION</scope>
</reference>
<dbReference type="SUPFAM" id="SSF48726">
    <property type="entry name" value="Immunoglobulin"/>
    <property type="match status" value="2"/>
</dbReference>
<dbReference type="InterPro" id="IPR013106">
    <property type="entry name" value="Ig_V-set"/>
</dbReference>
<protein>
    <recommendedName>
        <fullName evidence="3">Ig-like domain-containing protein</fullName>
    </recommendedName>
</protein>